<evidence type="ECO:0000256" key="1">
    <source>
        <dbReference type="SAM" id="SignalP"/>
    </source>
</evidence>
<reference evidence="2" key="1">
    <citation type="journal article" date="2014" name="Int. J. Syst. Evol. Microbiol.">
        <title>Complete genome sequence of Corynebacterium casei LMG S-19264T (=DSM 44701T), isolated from a smear-ripened cheese.</title>
        <authorList>
            <consortium name="US DOE Joint Genome Institute (JGI-PGF)"/>
            <person name="Walter F."/>
            <person name="Albersmeier A."/>
            <person name="Kalinowski J."/>
            <person name="Ruckert C."/>
        </authorList>
    </citation>
    <scope>NUCLEOTIDE SEQUENCE</scope>
    <source>
        <strain evidence="2">KCTC 23310</strain>
    </source>
</reference>
<protein>
    <submittedName>
        <fullName evidence="2">Uncharacterized protein</fullName>
    </submittedName>
</protein>
<reference evidence="2" key="2">
    <citation type="submission" date="2020-09" db="EMBL/GenBank/DDBJ databases">
        <authorList>
            <person name="Sun Q."/>
            <person name="Kim S."/>
        </authorList>
    </citation>
    <scope>NUCLEOTIDE SEQUENCE</scope>
    <source>
        <strain evidence="2">KCTC 23310</strain>
    </source>
</reference>
<organism evidence="2 3">
    <name type="scientific">Neogemmobacter tilapiae</name>
    <dbReference type="NCBI Taxonomy" id="875041"/>
    <lineage>
        <taxon>Bacteria</taxon>
        <taxon>Pseudomonadati</taxon>
        <taxon>Pseudomonadota</taxon>
        <taxon>Alphaproteobacteria</taxon>
        <taxon>Rhodobacterales</taxon>
        <taxon>Paracoccaceae</taxon>
        <taxon>Neogemmobacter</taxon>
    </lineage>
</organism>
<comment type="caution">
    <text evidence="2">The sequence shown here is derived from an EMBL/GenBank/DDBJ whole genome shotgun (WGS) entry which is preliminary data.</text>
</comment>
<sequence>MKKFLLAVTLVLAGPAQAFMAENDVRVAAMDGGQFLVGPVPGMGAAASWCAAGDYALRKLNLAPTDRIWRVSVPPRKQGEGVVFALTGDGASPKTGLVRIPDDGSMTVAGAQALCWALNFE</sequence>
<gene>
    <name evidence="2" type="ORF">GCM10007315_07680</name>
</gene>
<evidence type="ECO:0000313" key="2">
    <source>
        <dbReference type="EMBL" id="GHC48183.1"/>
    </source>
</evidence>
<evidence type="ECO:0000313" key="3">
    <source>
        <dbReference type="Proteomes" id="UP000638981"/>
    </source>
</evidence>
<keyword evidence="1" id="KW-0732">Signal</keyword>
<dbReference type="RefSeq" id="WP_189410302.1">
    <property type="nucleotide sequence ID" value="NZ_BMYJ01000002.1"/>
</dbReference>
<dbReference type="EMBL" id="BMYJ01000002">
    <property type="protein sequence ID" value="GHC48183.1"/>
    <property type="molecule type" value="Genomic_DNA"/>
</dbReference>
<keyword evidence="3" id="KW-1185">Reference proteome</keyword>
<name>A0A918WJB7_9RHOB</name>
<proteinExistence type="predicted"/>
<accession>A0A918WJB7</accession>
<dbReference type="AlphaFoldDB" id="A0A918WJB7"/>
<feature type="chain" id="PRO_5037227208" evidence="1">
    <location>
        <begin position="21"/>
        <end position="121"/>
    </location>
</feature>
<feature type="signal peptide" evidence="1">
    <location>
        <begin position="1"/>
        <end position="20"/>
    </location>
</feature>
<dbReference type="Proteomes" id="UP000638981">
    <property type="component" value="Unassembled WGS sequence"/>
</dbReference>